<evidence type="ECO:0000256" key="4">
    <source>
        <dbReference type="ARBA" id="ARBA00023027"/>
    </source>
</evidence>
<feature type="region of interest" description="Disordered" evidence="5">
    <location>
        <begin position="890"/>
        <end position="935"/>
    </location>
</feature>
<feature type="compositionally biased region" description="Acidic residues" evidence="5">
    <location>
        <begin position="921"/>
        <end position="935"/>
    </location>
</feature>
<evidence type="ECO:0000259" key="6">
    <source>
        <dbReference type="PROSITE" id="PS50127"/>
    </source>
</evidence>
<name>A0A9P4IV07_9PEZI</name>
<keyword evidence="8" id="KW-1185">Reference proteome</keyword>
<accession>A0A9P4IV07</accession>
<feature type="region of interest" description="Disordered" evidence="5">
    <location>
        <begin position="580"/>
        <end position="601"/>
    </location>
</feature>
<evidence type="ECO:0000313" key="7">
    <source>
        <dbReference type="EMBL" id="KAF2149274.1"/>
    </source>
</evidence>
<dbReference type="PROSITE" id="PS50127">
    <property type="entry name" value="UBC_2"/>
    <property type="match status" value="1"/>
</dbReference>
<evidence type="ECO:0000256" key="2">
    <source>
        <dbReference type="ARBA" id="ARBA00022679"/>
    </source>
</evidence>
<keyword evidence="1" id="KW-0328">Glycosyltransferase</keyword>
<feature type="domain" description="UBC core" evidence="6">
    <location>
        <begin position="996"/>
        <end position="1175"/>
    </location>
</feature>
<comment type="caution">
    <text evidence="7">The sequence shown here is derived from an EMBL/GenBank/DDBJ whole genome shotgun (WGS) entry which is preliminary data.</text>
</comment>
<dbReference type="InterPro" id="IPR016135">
    <property type="entry name" value="UBQ-conjugating_enzyme/RWD"/>
</dbReference>
<keyword evidence="3" id="KW-0548">Nucleotidyltransferase</keyword>
<evidence type="ECO:0000313" key="8">
    <source>
        <dbReference type="Proteomes" id="UP000799439"/>
    </source>
</evidence>
<feature type="region of interest" description="Disordered" evidence="5">
    <location>
        <begin position="115"/>
        <end position="167"/>
    </location>
</feature>
<dbReference type="Gene3D" id="3.10.110.10">
    <property type="entry name" value="Ubiquitin Conjugating Enzyme"/>
    <property type="match status" value="1"/>
</dbReference>
<evidence type="ECO:0000256" key="5">
    <source>
        <dbReference type="SAM" id="MobiDB-lite"/>
    </source>
</evidence>
<dbReference type="Proteomes" id="UP000799439">
    <property type="component" value="Unassembled WGS sequence"/>
</dbReference>
<dbReference type="SUPFAM" id="SSF56399">
    <property type="entry name" value="ADP-ribosylation"/>
    <property type="match status" value="1"/>
</dbReference>
<reference evidence="7" key="1">
    <citation type="journal article" date="2020" name="Stud. Mycol.">
        <title>101 Dothideomycetes genomes: a test case for predicting lifestyles and emergence of pathogens.</title>
        <authorList>
            <person name="Haridas S."/>
            <person name="Albert R."/>
            <person name="Binder M."/>
            <person name="Bloem J."/>
            <person name="Labutti K."/>
            <person name="Salamov A."/>
            <person name="Andreopoulos B."/>
            <person name="Baker S."/>
            <person name="Barry K."/>
            <person name="Bills G."/>
            <person name="Bluhm B."/>
            <person name="Cannon C."/>
            <person name="Castanera R."/>
            <person name="Culley D."/>
            <person name="Daum C."/>
            <person name="Ezra D."/>
            <person name="Gonzalez J."/>
            <person name="Henrissat B."/>
            <person name="Kuo A."/>
            <person name="Liang C."/>
            <person name="Lipzen A."/>
            <person name="Lutzoni F."/>
            <person name="Magnuson J."/>
            <person name="Mondo S."/>
            <person name="Nolan M."/>
            <person name="Ohm R."/>
            <person name="Pangilinan J."/>
            <person name="Park H.-J."/>
            <person name="Ramirez L."/>
            <person name="Alfaro M."/>
            <person name="Sun H."/>
            <person name="Tritt A."/>
            <person name="Yoshinaga Y."/>
            <person name="Zwiers L.-H."/>
            <person name="Turgeon B."/>
            <person name="Goodwin S."/>
            <person name="Spatafora J."/>
            <person name="Crous P."/>
            <person name="Grigoriev I."/>
        </authorList>
    </citation>
    <scope>NUCLEOTIDE SEQUENCE</scope>
    <source>
        <strain evidence="7">CBS 260.36</strain>
    </source>
</reference>
<dbReference type="Gene3D" id="3.90.228.10">
    <property type="match status" value="1"/>
</dbReference>
<dbReference type="FunFam" id="3.10.110.10:FF:000107">
    <property type="entry name" value="Ubiquitin conjugating enzyme, putative"/>
    <property type="match status" value="1"/>
</dbReference>
<dbReference type="SMART" id="SM00212">
    <property type="entry name" value="UBCc"/>
    <property type="match status" value="1"/>
</dbReference>
<evidence type="ECO:0000256" key="3">
    <source>
        <dbReference type="ARBA" id="ARBA00022695"/>
    </source>
</evidence>
<keyword evidence="2" id="KW-0808">Transferase</keyword>
<organism evidence="7 8">
    <name type="scientific">Myriangium duriaei CBS 260.36</name>
    <dbReference type="NCBI Taxonomy" id="1168546"/>
    <lineage>
        <taxon>Eukaryota</taxon>
        <taxon>Fungi</taxon>
        <taxon>Dikarya</taxon>
        <taxon>Ascomycota</taxon>
        <taxon>Pezizomycotina</taxon>
        <taxon>Dothideomycetes</taxon>
        <taxon>Dothideomycetidae</taxon>
        <taxon>Myriangiales</taxon>
        <taxon>Myriangiaceae</taxon>
        <taxon>Myriangium</taxon>
    </lineage>
</organism>
<keyword evidence="4" id="KW-0520">NAD</keyword>
<protein>
    <recommendedName>
        <fullName evidence="6">UBC core domain-containing protein</fullName>
    </recommendedName>
</protein>
<dbReference type="Pfam" id="PF00644">
    <property type="entry name" value="PARP"/>
    <property type="match status" value="1"/>
</dbReference>
<dbReference type="AlphaFoldDB" id="A0A9P4IV07"/>
<dbReference type="GO" id="GO:0016779">
    <property type="term" value="F:nucleotidyltransferase activity"/>
    <property type="evidence" value="ECO:0007669"/>
    <property type="project" value="UniProtKB-KW"/>
</dbReference>
<dbReference type="CDD" id="cd23802">
    <property type="entry name" value="UBCc_UBE2Q"/>
    <property type="match status" value="1"/>
</dbReference>
<gene>
    <name evidence="7" type="ORF">K461DRAFT_230997</name>
</gene>
<dbReference type="InterPro" id="IPR051838">
    <property type="entry name" value="ARTD_PARP"/>
</dbReference>
<dbReference type="InterPro" id="IPR012317">
    <property type="entry name" value="Poly(ADP-ribose)pol_cat_dom"/>
</dbReference>
<dbReference type="PANTHER" id="PTHR21328">
    <property type="entry name" value="POLY ADP-RIBOSE POLYMERASE FAMILY, MEMBER PARP"/>
    <property type="match status" value="1"/>
</dbReference>
<dbReference type="SUPFAM" id="SSF54495">
    <property type="entry name" value="UBC-like"/>
    <property type="match status" value="1"/>
</dbReference>
<feature type="compositionally biased region" description="Acidic residues" evidence="5">
    <location>
        <begin position="120"/>
        <end position="139"/>
    </location>
</feature>
<proteinExistence type="predicted"/>
<dbReference type="InterPro" id="IPR000608">
    <property type="entry name" value="UBC"/>
</dbReference>
<dbReference type="OrthoDB" id="109543at2759"/>
<sequence length="1193" mass="132894">MPRKRFLQDYALASSTNSVPQVHDLCRGEDDGQISFLYTHHTLTEPVKITALASDLGDYPDSHHFMVFADEHAPSHVAQAISDRLSSVNGKNIHDLIKHVASVLTNLCSHDGDDFNSASDLEDEDEDDSSMDDDDDDAIFDPTADFNPHHPLSGDRAGKVPGSSLPPAARDRIRSDLRFAKNAGFKVGSHGFLMQGTGAVVSISCRIRKLGISDEAIRAWQLRPDDYLIMLLRYPVGYRDLQQLQSTDKSQIRSNFEVRVGCGPLYKPAYLDTIRAFQAPNLERSDAQNQWESAPSQQPTPSTFNDTFISRPLVELINSRLLTLIMFRQYGLSWLGAESFYNDNNGCFADNMAPMDDTYFQADRSKVNYSPLVMADHVSRIKANHLSLPLLAMQFMLRHFVRCTEFCLVCHRRLPDDLEALKPYVCDRPLCLYQYLTLGFGPSLEHEILSQPVVADLLISFCYHSAVEKNLNSFPNGLNLTVPKACADVLARLRHNVLNTPTHKGLEGDFDVDRHVIKLQVKGQRSCPFKVGQWITCVPSQGNSKMPLPVNAQTFHCRIIETEYHPTVRVSQPVTTREFSTTQPHKQPLFPGPPLTEPDGKTRPWRTVQIYGYDQSFDDLSDTEKHEAIVCLLNTLPDVDEMKSYLLTSGNGSLKDWKERIPPSALSVLRWIIASNRACILHVPDDNSESQQERVRGMKGWTQFRFAMGAPDKEHRFVKAVRETKSRLNLTYPTLFAWHGSASKNWHSIIREGLNYDKVINGRAYGNGCYHSLQHATSLGYSSNLSPSYSGGSGWPSSLLRPDCVMSLNEIVNAPNEFQSSTPHLVVQHIDWIQTRYLFVKTHGSQAGNATAETKLTNILPQDPKFTPVGERDPIVIPAKPTTAAITVPAKRKSPFSVKSRASKKKVKGRGTQGEPMELGSDTEPDDNSSQMTEDEDRNMLIEEIDLTDVSEVSPHDSGMDGPPVFNAFAGCRFKPGSLDHKSLPIMPQPSYANSATTKRLQKDFAALLKVQDSTLARELGWYIDPEKFENVYQWIVELHSFDQIDHDGGKLPLAKDMEKAGIDSIVLELRFGSSYPMSPPFVRVVRPRFLGFQQGGGGHVTAGGAMCMELLTNDGWTAATSLEAVLLQVRLAMASTEPKPARLEQIYSRGNGKNVISGYGAGEAVEAYKRACRMHGWTIPADFDATARAGPA</sequence>
<evidence type="ECO:0000256" key="1">
    <source>
        <dbReference type="ARBA" id="ARBA00022676"/>
    </source>
</evidence>
<dbReference type="EMBL" id="ML996091">
    <property type="protein sequence ID" value="KAF2149274.1"/>
    <property type="molecule type" value="Genomic_DNA"/>
</dbReference>
<dbReference type="GO" id="GO:0003950">
    <property type="term" value="F:NAD+ poly-ADP-ribosyltransferase activity"/>
    <property type="evidence" value="ECO:0007669"/>
    <property type="project" value="InterPro"/>
</dbReference>